<evidence type="ECO:0000313" key="2">
    <source>
        <dbReference type="Proteomes" id="UP000481153"/>
    </source>
</evidence>
<proteinExistence type="predicted"/>
<evidence type="ECO:0000313" key="1">
    <source>
        <dbReference type="EMBL" id="KAF0743560.1"/>
    </source>
</evidence>
<evidence type="ECO:0008006" key="3">
    <source>
        <dbReference type="Google" id="ProtNLM"/>
    </source>
</evidence>
<dbReference type="PANTHER" id="PTHR34094">
    <property type="match status" value="1"/>
</dbReference>
<sequence length="408" mass="43598">MLGLRRGCRRTWLVARPPWSVARLSTGSARHRVVIPLPDNLKEFQLKGSRPLELHVRPSLSNEIQLETSLPDAFRVTTATQSTSTSIRVEDSEADHDDGTLLYAELYLPPQIDLNVSIVQGKATLHDKIEGNVSIAVSHGDISVDKVRGNTLRLASNDGAIHVKTLVEGDKAILTAKQIDCKRLMAQRADITLARHPAAALNSSFGALYTSLATIQSAASGNLSIGNVHGGLDIRSDGMAEIHVGSVNGSLFVEDTGDNCNLNVHFDAIAPSTDDTSTRLVVGGNARISVAPSLELGVDLHASAVETPGCAFDDGYELDQLEEDYVVATGTLKPTADAAVASTMSSGKINLNGAKASAMTTSFFSQKTADDTTSQAQLFVHAINGKVILEQKSWMDKIRDKHAALKKD</sequence>
<gene>
    <name evidence="1" type="ORF">Ae201684_001708</name>
</gene>
<dbReference type="VEuPathDB" id="FungiDB:AeMF1_012669"/>
<reference evidence="1 2" key="1">
    <citation type="submission" date="2019-07" db="EMBL/GenBank/DDBJ databases">
        <title>Genomics analysis of Aphanomyces spp. identifies a new class of oomycete effector associated with host adaptation.</title>
        <authorList>
            <person name="Gaulin E."/>
        </authorList>
    </citation>
    <scope>NUCLEOTIDE SEQUENCE [LARGE SCALE GENOMIC DNA]</scope>
    <source>
        <strain evidence="1 2">ATCC 201684</strain>
    </source>
</reference>
<name>A0A6G0XSH0_9STRA</name>
<dbReference type="AlphaFoldDB" id="A0A6G0XSH0"/>
<accession>A0A6G0XSH0</accession>
<keyword evidence="2" id="KW-1185">Reference proteome</keyword>
<dbReference type="Proteomes" id="UP000481153">
    <property type="component" value="Unassembled WGS sequence"/>
</dbReference>
<organism evidence="1 2">
    <name type="scientific">Aphanomyces euteiches</name>
    <dbReference type="NCBI Taxonomy" id="100861"/>
    <lineage>
        <taxon>Eukaryota</taxon>
        <taxon>Sar</taxon>
        <taxon>Stramenopiles</taxon>
        <taxon>Oomycota</taxon>
        <taxon>Saprolegniomycetes</taxon>
        <taxon>Saprolegniales</taxon>
        <taxon>Verrucalvaceae</taxon>
        <taxon>Aphanomyces</taxon>
    </lineage>
</organism>
<comment type="caution">
    <text evidence="1">The sequence shown here is derived from an EMBL/GenBank/DDBJ whole genome shotgun (WGS) entry which is preliminary data.</text>
</comment>
<dbReference type="EMBL" id="VJMJ01000013">
    <property type="protein sequence ID" value="KAF0743560.1"/>
    <property type="molecule type" value="Genomic_DNA"/>
</dbReference>
<dbReference type="PANTHER" id="PTHR34094:SF1">
    <property type="entry name" value="PROTEIN FAM185A"/>
    <property type="match status" value="1"/>
</dbReference>
<protein>
    <recommendedName>
        <fullName evidence="3">Adhesin domain-containing protein</fullName>
    </recommendedName>
</protein>